<name>A0A8H6U2H9_9AGAR</name>
<gene>
    <name evidence="7" type="ORF">MVEN_02555200</name>
</gene>
<dbReference type="SUPFAM" id="SSF52091">
    <property type="entry name" value="SpoIIaa-like"/>
    <property type="match status" value="1"/>
</dbReference>
<dbReference type="InterPro" id="IPR036513">
    <property type="entry name" value="STAS_dom_sf"/>
</dbReference>
<keyword evidence="3 5" id="KW-1133">Transmembrane helix</keyword>
<reference evidence="7" key="1">
    <citation type="submission" date="2020-05" db="EMBL/GenBank/DDBJ databases">
        <title>Mycena genomes resolve the evolution of fungal bioluminescence.</title>
        <authorList>
            <person name="Tsai I.J."/>
        </authorList>
    </citation>
    <scope>NUCLEOTIDE SEQUENCE</scope>
    <source>
        <strain evidence="7">CCC161011</strain>
    </source>
</reference>
<evidence type="ECO:0000256" key="3">
    <source>
        <dbReference type="ARBA" id="ARBA00022989"/>
    </source>
</evidence>
<feature type="transmembrane region" description="Helical" evidence="5">
    <location>
        <begin position="395"/>
        <end position="413"/>
    </location>
</feature>
<dbReference type="GO" id="GO:0016020">
    <property type="term" value="C:membrane"/>
    <property type="evidence" value="ECO:0007669"/>
    <property type="project" value="UniProtKB-SubCell"/>
</dbReference>
<dbReference type="EMBL" id="JACAZI010000036">
    <property type="protein sequence ID" value="KAF7328395.1"/>
    <property type="molecule type" value="Genomic_DNA"/>
</dbReference>
<dbReference type="Pfam" id="PF01740">
    <property type="entry name" value="STAS"/>
    <property type="match status" value="1"/>
</dbReference>
<feature type="transmembrane region" description="Helical" evidence="5">
    <location>
        <begin position="56"/>
        <end position="75"/>
    </location>
</feature>
<evidence type="ECO:0000259" key="6">
    <source>
        <dbReference type="PROSITE" id="PS50801"/>
    </source>
</evidence>
<feature type="transmembrane region" description="Helical" evidence="5">
    <location>
        <begin position="119"/>
        <end position="138"/>
    </location>
</feature>
<keyword evidence="8" id="KW-1185">Reference proteome</keyword>
<dbReference type="AlphaFoldDB" id="A0A8H6U2H9"/>
<dbReference type="Gene3D" id="3.30.750.24">
    <property type="entry name" value="STAS domain"/>
    <property type="match status" value="1"/>
</dbReference>
<dbReference type="Proteomes" id="UP000620124">
    <property type="component" value="Unassembled WGS sequence"/>
</dbReference>
<comment type="subcellular location">
    <subcellularLocation>
        <location evidence="1">Membrane</location>
        <topology evidence="1">Multi-pass membrane protein</topology>
    </subcellularLocation>
</comment>
<feature type="transmembrane region" description="Helical" evidence="5">
    <location>
        <begin position="21"/>
        <end position="44"/>
    </location>
</feature>
<feature type="transmembrane region" description="Helical" evidence="5">
    <location>
        <begin position="192"/>
        <end position="211"/>
    </location>
</feature>
<accession>A0A8H6U2H9</accession>
<feature type="transmembrane region" description="Helical" evidence="5">
    <location>
        <begin position="369"/>
        <end position="389"/>
    </location>
</feature>
<keyword evidence="2 5" id="KW-0812">Transmembrane</keyword>
<evidence type="ECO:0000256" key="1">
    <source>
        <dbReference type="ARBA" id="ARBA00004141"/>
    </source>
</evidence>
<feature type="transmembrane region" description="Helical" evidence="5">
    <location>
        <begin position="333"/>
        <end position="357"/>
    </location>
</feature>
<evidence type="ECO:0000256" key="5">
    <source>
        <dbReference type="SAM" id="Phobius"/>
    </source>
</evidence>
<organism evidence="7 8">
    <name type="scientific">Mycena venus</name>
    <dbReference type="NCBI Taxonomy" id="2733690"/>
    <lineage>
        <taxon>Eukaryota</taxon>
        <taxon>Fungi</taxon>
        <taxon>Dikarya</taxon>
        <taxon>Basidiomycota</taxon>
        <taxon>Agaricomycotina</taxon>
        <taxon>Agaricomycetes</taxon>
        <taxon>Agaricomycetidae</taxon>
        <taxon>Agaricales</taxon>
        <taxon>Marasmiineae</taxon>
        <taxon>Mycenaceae</taxon>
        <taxon>Mycena</taxon>
    </lineage>
</organism>
<dbReference type="InterPro" id="IPR052706">
    <property type="entry name" value="Membrane-Transporter-like"/>
</dbReference>
<sequence length="843" mass="91557">MDVLRSRSVRFVSSLPVRLYRALPAVILGTLLNILDAVSTGILVFPENGAFRSLQLQGLSLYIMSGLTSQIAMTLGGSRFPGAMGTMLIEILPFLRGMANDIRTVLGNDHPGLIPTVMAAYALTSFLTGAAFFILGILKLGNLVAYFPQTVLTGAIGAIGVSLFVLGLGLPFPSSATPLSLSDVRSILFDKSHLGLLAASFFPAFILSVSLRSRYIELWTRGFIRSAYYIPISLLIIPTVFWITVRALGVPTERLVATGWLFTVDSASLSSSGIMASWNYWALFDFRLVEWWSLKTAIQNIVLLVVIGVLNLPIYVPTLAFTLDVSYNMNYELLGQGAANIFAGLVGTVPNILQYSYSVYVTRAKGGRFELSLVIFLTAALFLCSGFLLPYVPTILASALVLFFGIELFLEAIWEASKTLAWMEYAVVVGTLVACTFLGFAEGFGVGIGAAAAVYLMYGVVDSPARVTRWNEWNEMQQLRTEDEDHVAAPLEGRIPSPHTHTPASITLDASQSTLPLMPMASADIKIHEDNADLLQKLNARVLVLSGYIFFASVPSLERVLLASPTPASFFILDLAHAHRIETAAARVLLRCVRELKLKDSLLVVCGLRERGGLHADFIRAEVPLVFNIREELMPTGGIPAFETREACLIWCQREQEKQVVGGSKPDGLDDQEKERAFTEFCRLFEFEPSTALGPNIDASGSDFQSSAVLRFIEAGGRISVYIPGHVIRGAAIAFIVEGEVDVRVVATTAPSAPDTGVLRPSVQRMLAMVPHEALRAVRARFSGFSNGDSVSTRVLKAGDVLDSQRQMEVAISKTRTVVVEVGGQRLTAWAQAKLEGRTGAVA</sequence>
<proteinExistence type="predicted"/>
<dbReference type="Pfam" id="PF00916">
    <property type="entry name" value="Sulfate_transp"/>
    <property type="match status" value="1"/>
</dbReference>
<keyword evidence="4 5" id="KW-0472">Membrane</keyword>
<evidence type="ECO:0000313" key="8">
    <source>
        <dbReference type="Proteomes" id="UP000620124"/>
    </source>
</evidence>
<dbReference type="PANTHER" id="PTHR43310">
    <property type="entry name" value="SULFATE TRANSPORTER YBAR-RELATED"/>
    <property type="match status" value="1"/>
</dbReference>
<feature type="transmembrane region" description="Helical" evidence="5">
    <location>
        <begin position="301"/>
        <end position="321"/>
    </location>
</feature>
<protein>
    <recommendedName>
        <fullName evidence="6">STAS domain-containing protein</fullName>
    </recommendedName>
</protein>
<dbReference type="InterPro" id="IPR002645">
    <property type="entry name" value="STAS_dom"/>
</dbReference>
<dbReference type="PANTHER" id="PTHR43310:SF4">
    <property type="entry name" value="AFR304WP"/>
    <property type="match status" value="1"/>
</dbReference>
<evidence type="ECO:0000256" key="4">
    <source>
        <dbReference type="ARBA" id="ARBA00023136"/>
    </source>
</evidence>
<feature type="transmembrane region" description="Helical" evidence="5">
    <location>
        <begin position="150"/>
        <end position="172"/>
    </location>
</feature>
<feature type="transmembrane region" description="Helical" evidence="5">
    <location>
        <begin position="425"/>
        <end position="458"/>
    </location>
</feature>
<feature type="transmembrane region" description="Helical" evidence="5">
    <location>
        <begin position="223"/>
        <end position="245"/>
    </location>
</feature>
<dbReference type="OrthoDB" id="409725at2759"/>
<evidence type="ECO:0000256" key="2">
    <source>
        <dbReference type="ARBA" id="ARBA00022692"/>
    </source>
</evidence>
<feature type="transmembrane region" description="Helical" evidence="5">
    <location>
        <begin position="257"/>
        <end position="281"/>
    </location>
</feature>
<evidence type="ECO:0000313" key="7">
    <source>
        <dbReference type="EMBL" id="KAF7328395.1"/>
    </source>
</evidence>
<feature type="domain" description="STAS" evidence="6">
    <location>
        <begin position="530"/>
        <end position="611"/>
    </location>
</feature>
<dbReference type="PROSITE" id="PS50801">
    <property type="entry name" value="STAS"/>
    <property type="match status" value="1"/>
</dbReference>
<dbReference type="InterPro" id="IPR011547">
    <property type="entry name" value="SLC26A/SulP_dom"/>
</dbReference>
<comment type="caution">
    <text evidence="7">The sequence shown here is derived from an EMBL/GenBank/DDBJ whole genome shotgun (WGS) entry which is preliminary data.</text>
</comment>